<feature type="transmembrane region" description="Helical" evidence="2">
    <location>
        <begin position="131"/>
        <end position="150"/>
    </location>
</feature>
<dbReference type="PANTHER" id="PTHR32305">
    <property type="match status" value="1"/>
</dbReference>
<dbReference type="AlphaFoldDB" id="A0A235B3P7"/>
<dbReference type="InterPro" id="IPR056823">
    <property type="entry name" value="TEN-like_YD-shell"/>
</dbReference>
<feature type="transmembrane region" description="Helical" evidence="2">
    <location>
        <begin position="97"/>
        <end position="119"/>
    </location>
</feature>
<accession>A0A235B3P7</accession>
<keyword evidence="2" id="KW-0812">Transmembrane</keyword>
<protein>
    <recommendedName>
        <fullName evidence="3">Teneurin-like YD-shell domain-containing protein</fullName>
    </recommendedName>
</protein>
<dbReference type="InterPro" id="IPR050708">
    <property type="entry name" value="T6SS_VgrG/RHS"/>
</dbReference>
<evidence type="ECO:0000256" key="1">
    <source>
        <dbReference type="ARBA" id="ARBA00022737"/>
    </source>
</evidence>
<gene>
    <name evidence="4" type="ORF">CHM34_13340</name>
</gene>
<dbReference type="EMBL" id="NOWF01000008">
    <property type="protein sequence ID" value="OYD06920.1"/>
    <property type="molecule type" value="Genomic_DNA"/>
</dbReference>
<dbReference type="PANTHER" id="PTHR32305:SF17">
    <property type="entry name" value="TRNA NUCLEASE WAPA"/>
    <property type="match status" value="1"/>
</dbReference>
<dbReference type="OrthoDB" id="9816549at2"/>
<proteinExistence type="predicted"/>
<dbReference type="Proteomes" id="UP000215459">
    <property type="component" value="Unassembled WGS sequence"/>
</dbReference>
<reference evidence="4 5" key="1">
    <citation type="submission" date="2017-07" db="EMBL/GenBank/DDBJ databases">
        <title>The genome sequence of Paludifilum halophilum highlights mechanisms for microbial adaptation to high salt environemnts.</title>
        <authorList>
            <person name="Belbahri L."/>
        </authorList>
    </citation>
    <scope>NUCLEOTIDE SEQUENCE [LARGE SCALE GENOMIC DNA]</scope>
    <source>
        <strain evidence="4 5">DSM 102817</strain>
    </source>
</reference>
<feature type="domain" description="Teneurin-like YD-shell" evidence="3">
    <location>
        <begin position="4"/>
        <end position="89"/>
    </location>
</feature>
<dbReference type="NCBIfam" id="TIGR03696">
    <property type="entry name" value="Rhs_assc_core"/>
    <property type="match status" value="1"/>
</dbReference>
<organism evidence="4 5">
    <name type="scientific">Paludifilum halophilum</name>
    <dbReference type="NCBI Taxonomy" id="1642702"/>
    <lineage>
        <taxon>Bacteria</taxon>
        <taxon>Bacillati</taxon>
        <taxon>Bacillota</taxon>
        <taxon>Bacilli</taxon>
        <taxon>Bacillales</taxon>
        <taxon>Thermoactinomycetaceae</taxon>
        <taxon>Paludifilum</taxon>
    </lineage>
</organism>
<dbReference type="Pfam" id="PF25023">
    <property type="entry name" value="TEN_YD-shell"/>
    <property type="match status" value="1"/>
</dbReference>
<keyword evidence="1" id="KW-0677">Repeat</keyword>
<name>A0A235B3P7_9BACL</name>
<keyword evidence="2" id="KW-1133">Transmembrane helix</keyword>
<comment type="caution">
    <text evidence="4">The sequence shown here is derived from an EMBL/GenBank/DDBJ whole genome shotgun (WGS) entry which is preliminary data.</text>
</comment>
<keyword evidence="5" id="KW-1185">Reference proteome</keyword>
<evidence type="ECO:0000313" key="4">
    <source>
        <dbReference type="EMBL" id="OYD06920.1"/>
    </source>
</evidence>
<evidence type="ECO:0000313" key="5">
    <source>
        <dbReference type="Proteomes" id="UP000215459"/>
    </source>
</evidence>
<evidence type="ECO:0000259" key="3">
    <source>
        <dbReference type="Pfam" id="PF25023"/>
    </source>
</evidence>
<sequence length="180" mass="21240">MPALIDESGQEVAAYEYDAFGNVIEETGDIENPYRYAGYRYDEETGFYYLQSRYYNPETGRFLTRDSFEGTEEEPLSQNKYTYAHNNPVMNIDPDGFAIWFIASVLLTSLFWTVVQMSWNYGHWRYWSKGAFAETFIWNVITAGVPLGFFGRKILTWVAKYVFHPFVNWIKRFYRSSYSP</sequence>
<evidence type="ECO:0000256" key="2">
    <source>
        <dbReference type="SAM" id="Phobius"/>
    </source>
</evidence>
<keyword evidence="2" id="KW-0472">Membrane</keyword>
<dbReference type="Gene3D" id="2.180.10.10">
    <property type="entry name" value="RHS repeat-associated core"/>
    <property type="match status" value="1"/>
</dbReference>
<dbReference type="InterPro" id="IPR022385">
    <property type="entry name" value="Rhs_assc_core"/>
</dbReference>